<keyword evidence="3 8" id="KW-0812">Transmembrane</keyword>
<evidence type="ECO:0000256" key="9">
    <source>
        <dbReference type="SAM" id="SignalP"/>
    </source>
</evidence>
<keyword evidence="5 8" id="KW-0472">Membrane</keyword>
<name>A0A9P0A0M4_BEMTA</name>
<evidence type="ECO:0000256" key="7">
    <source>
        <dbReference type="ARBA" id="ARBA00023180"/>
    </source>
</evidence>
<evidence type="ECO:0008006" key="12">
    <source>
        <dbReference type="Google" id="ProtNLM"/>
    </source>
</evidence>
<comment type="subcellular location">
    <subcellularLocation>
        <location evidence="1">Cell membrane</location>
        <topology evidence="1">Multi-pass membrane protein</topology>
    </subcellularLocation>
</comment>
<evidence type="ECO:0000256" key="5">
    <source>
        <dbReference type="ARBA" id="ARBA00023136"/>
    </source>
</evidence>
<keyword evidence="7" id="KW-0325">Glycoprotein</keyword>
<dbReference type="AlphaFoldDB" id="A0A9P0A0M4"/>
<feature type="transmembrane region" description="Helical" evidence="8">
    <location>
        <begin position="713"/>
        <end position="737"/>
    </location>
</feature>
<evidence type="ECO:0000256" key="1">
    <source>
        <dbReference type="ARBA" id="ARBA00004651"/>
    </source>
</evidence>
<keyword evidence="6" id="KW-0675">Receptor</keyword>
<dbReference type="PANTHER" id="PTHR42643:SF38">
    <property type="entry name" value="IONOTROPIC RECEPTOR 100A"/>
    <property type="match status" value="1"/>
</dbReference>
<dbReference type="Proteomes" id="UP001152759">
    <property type="component" value="Chromosome 10"/>
</dbReference>
<accession>A0A9P0A0M4</accession>
<feature type="signal peptide" evidence="9">
    <location>
        <begin position="1"/>
        <end position="21"/>
    </location>
</feature>
<proteinExistence type="predicted"/>
<evidence type="ECO:0000256" key="8">
    <source>
        <dbReference type="SAM" id="Phobius"/>
    </source>
</evidence>
<keyword evidence="4 8" id="KW-1133">Transmembrane helix</keyword>
<evidence type="ECO:0000256" key="6">
    <source>
        <dbReference type="ARBA" id="ARBA00023170"/>
    </source>
</evidence>
<feature type="transmembrane region" description="Helical" evidence="8">
    <location>
        <begin position="420"/>
        <end position="438"/>
    </location>
</feature>
<gene>
    <name evidence="10" type="ORF">BEMITA_LOCUS3174</name>
</gene>
<keyword evidence="11" id="KW-1185">Reference proteome</keyword>
<evidence type="ECO:0000313" key="11">
    <source>
        <dbReference type="Proteomes" id="UP001152759"/>
    </source>
</evidence>
<dbReference type="EMBL" id="OU963871">
    <property type="protein sequence ID" value="CAH0383758.1"/>
    <property type="molecule type" value="Genomic_DNA"/>
</dbReference>
<reference evidence="10" key="1">
    <citation type="submission" date="2021-12" db="EMBL/GenBank/DDBJ databases">
        <authorList>
            <person name="King R."/>
        </authorList>
    </citation>
    <scope>NUCLEOTIDE SEQUENCE</scope>
</reference>
<keyword evidence="2" id="KW-1003">Cell membrane</keyword>
<dbReference type="PANTHER" id="PTHR42643">
    <property type="entry name" value="IONOTROPIC RECEPTOR 20A-RELATED"/>
    <property type="match status" value="1"/>
</dbReference>
<protein>
    <recommendedName>
        <fullName evidence="12">Ionotropic receptor</fullName>
    </recommendedName>
</protein>
<dbReference type="InterPro" id="IPR052192">
    <property type="entry name" value="Insect_Ionotropic_Sensory_Rcpt"/>
</dbReference>
<evidence type="ECO:0000313" key="10">
    <source>
        <dbReference type="EMBL" id="CAH0383758.1"/>
    </source>
</evidence>
<organism evidence="10 11">
    <name type="scientific">Bemisia tabaci</name>
    <name type="common">Sweetpotato whitefly</name>
    <name type="synonym">Aleurodes tabaci</name>
    <dbReference type="NCBI Taxonomy" id="7038"/>
    <lineage>
        <taxon>Eukaryota</taxon>
        <taxon>Metazoa</taxon>
        <taxon>Ecdysozoa</taxon>
        <taxon>Arthropoda</taxon>
        <taxon>Hexapoda</taxon>
        <taxon>Insecta</taxon>
        <taxon>Pterygota</taxon>
        <taxon>Neoptera</taxon>
        <taxon>Paraneoptera</taxon>
        <taxon>Hemiptera</taxon>
        <taxon>Sternorrhyncha</taxon>
        <taxon>Aleyrodoidea</taxon>
        <taxon>Aleyrodidae</taxon>
        <taxon>Aleyrodinae</taxon>
        <taxon>Bemisia</taxon>
    </lineage>
</organism>
<feature type="transmembrane region" description="Helical" evidence="8">
    <location>
        <begin position="492"/>
        <end position="512"/>
    </location>
</feature>
<evidence type="ECO:0000256" key="4">
    <source>
        <dbReference type="ARBA" id="ARBA00022989"/>
    </source>
</evidence>
<evidence type="ECO:0000256" key="2">
    <source>
        <dbReference type="ARBA" id="ARBA00022475"/>
    </source>
</evidence>
<feature type="chain" id="PRO_5040152992" description="Ionotropic receptor" evidence="9">
    <location>
        <begin position="22"/>
        <end position="754"/>
    </location>
</feature>
<sequence length="754" mass="87280">MWKILHPVLLLVPQIVSDMSGLLDLQDPPGENMSSLNSLSFCMCQNIVEISAQPLFYIVEFDHDPEFANFTQRLHEASIQTISVPRYSEVTSSVTYHGKNMLFILNDPDELFDLVFYTSSQQETLKPSREMGIISGRHRRDVNDSFKETLPRYCIKVDENFVGSREEATCSEVVKLASIELETDSILTDEVFNVTQGLYLNKILNSKNYLVFVLKNFGRNRRVLTPKNENQENFETDFSLIFCFRFFWRFFKGQRAVICLRNGCKRYDPFEDELISYSGATDKLFFDFSWNNMNGKPLTTLIDSMRVVEPEETFHYFWSDWVTLFFGLMEHFCKTVNCTPTHPSAQILNKWYRKDFQVEEGLQFGIDVHLFDPIFTRPKPKYYTYDISASLDTISTCIATPHSDFMSQGLVLFKSFTPTVWSLIFITFISFCSIHHAFKKFQSELFVSLYTESEIEYFRDTSSILVAYAFFLCVSPPHRTSLHLGRLISGKLLLSLFSFSSIVISTVFLNGMTTLLSNRVVYPEIDSLRALEESDIFIQTFNDAESVKLVFDHQNLSRALKERLIGSLSFYTVMIGCEVQMNYVGDTSLAYQEVIRKVEENVRSITTTDAYLVSVPFSNTARENLRLKHPWLEEWTDYHMIRECLWTYPFFFSFPKNSFYFDRINGIIAQYVEFGLVRKILMDASDDMVFDDTPRLTQGAEPRAFSLNDLQSAFIGLLFGLFLSFLAFVGEVIVNLFESSGIVKFLKGLKNWKP</sequence>
<evidence type="ECO:0000256" key="3">
    <source>
        <dbReference type="ARBA" id="ARBA00022692"/>
    </source>
</evidence>
<dbReference type="GO" id="GO:0005886">
    <property type="term" value="C:plasma membrane"/>
    <property type="evidence" value="ECO:0007669"/>
    <property type="project" value="UniProtKB-SubCell"/>
</dbReference>
<keyword evidence="9" id="KW-0732">Signal</keyword>